<dbReference type="EMBL" id="CP030760">
    <property type="protein sequence ID" value="AXA37944.1"/>
    <property type="molecule type" value="Genomic_DNA"/>
</dbReference>
<dbReference type="InterPro" id="IPR035897">
    <property type="entry name" value="Toll_tir_struct_dom_sf"/>
</dbReference>
<dbReference type="SUPFAM" id="SSF52200">
    <property type="entry name" value="Toll/Interleukin receptor TIR domain"/>
    <property type="match status" value="1"/>
</dbReference>
<dbReference type="Proteomes" id="UP000251166">
    <property type="component" value="Chromosome"/>
</dbReference>
<evidence type="ECO:0000313" key="3">
    <source>
        <dbReference type="Proteomes" id="UP000251166"/>
    </source>
</evidence>
<dbReference type="InterPro" id="IPR052906">
    <property type="entry name" value="Type_IV_Methyl-Rstrct_Enzyme"/>
</dbReference>
<dbReference type="Pfam" id="PF04471">
    <property type="entry name" value="Mrr_cat"/>
    <property type="match status" value="1"/>
</dbReference>
<dbReference type="PANTHER" id="PTHR30015:SF7">
    <property type="entry name" value="TYPE IV METHYL-DIRECTED RESTRICTION ENZYME ECOKMRR"/>
    <property type="match status" value="1"/>
</dbReference>
<dbReference type="GO" id="GO:0003677">
    <property type="term" value="F:DNA binding"/>
    <property type="evidence" value="ECO:0007669"/>
    <property type="project" value="InterPro"/>
</dbReference>
<evidence type="ECO:0000259" key="1">
    <source>
        <dbReference type="PROSITE" id="PS50104"/>
    </source>
</evidence>
<gene>
    <name evidence="2" type="ORF">DLJ82_0327</name>
</gene>
<evidence type="ECO:0000313" key="2">
    <source>
        <dbReference type="EMBL" id="AXA37944.1"/>
    </source>
</evidence>
<dbReference type="Gene3D" id="3.40.50.10140">
    <property type="entry name" value="Toll/interleukin-1 receptor homology (TIR) domain"/>
    <property type="match status" value="1"/>
</dbReference>
<dbReference type="GO" id="GO:0007165">
    <property type="term" value="P:signal transduction"/>
    <property type="evidence" value="ECO:0007669"/>
    <property type="project" value="InterPro"/>
</dbReference>
<dbReference type="InterPro" id="IPR007560">
    <property type="entry name" value="Restrct_endonuc_IV_Mrr"/>
</dbReference>
<dbReference type="AlphaFoldDB" id="A0A2Z4Y9R9"/>
<dbReference type="PANTHER" id="PTHR30015">
    <property type="entry name" value="MRR RESTRICTION SYSTEM PROTEIN"/>
    <property type="match status" value="1"/>
</dbReference>
<feature type="domain" description="TIR" evidence="1">
    <location>
        <begin position="11"/>
        <end position="142"/>
    </location>
</feature>
<dbReference type="SUPFAM" id="SSF52980">
    <property type="entry name" value="Restriction endonuclease-like"/>
    <property type="match status" value="1"/>
</dbReference>
<dbReference type="RefSeq" id="WP_162710264.1">
    <property type="nucleotide sequence ID" value="NZ_CP030760.1"/>
</dbReference>
<sequence length="285" mass="32117">MTEARTPTKQARPTVFLTFSQKDRMVAQLLQLKLRDAGVNAWSDEHFDYGADWKSALDARLRTSDYVLLLVSQAALNSSYFREEYATALMLREFSDRSITVIPILLEDVDLPPALSTIQHLNFSSDLQSGVDDLVARLSASIDIDFATLSFQDFENLVADLLDDIGFSIEREPTVDGFHFDFAATYPSTDPFGGPTDNRWLIEVKHRSSGRVTVETIRQIAGIWHSLRDRSSFAQMALITSGQVTSAARELVNSAPIRLIEGVELRRILLTRPHLIKKYLRSVRP</sequence>
<dbReference type="Gene3D" id="3.40.1350.10">
    <property type="match status" value="1"/>
</dbReference>
<dbReference type="InterPro" id="IPR011856">
    <property type="entry name" value="tRNA_endonuc-like_dom_sf"/>
</dbReference>
<dbReference type="InterPro" id="IPR011335">
    <property type="entry name" value="Restrct_endonuc-II-like"/>
</dbReference>
<protein>
    <submittedName>
        <fullName evidence="2">TIR domain family protein</fullName>
    </submittedName>
</protein>
<dbReference type="Pfam" id="PF13676">
    <property type="entry name" value="TIR_2"/>
    <property type="match status" value="1"/>
</dbReference>
<proteinExistence type="predicted"/>
<dbReference type="GO" id="GO:0009307">
    <property type="term" value="P:DNA restriction-modification system"/>
    <property type="evidence" value="ECO:0007669"/>
    <property type="project" value="InterPro"/>
</dbReference>
<organism evidence="2 3">
    <name type="scientific">Rhizobium leguminosarum</name>
    <dbReference type="NCBI Taxonomy" id="384"/>
    <lineage>
        <taxon>Bacteria</taxon>
        <taxon>Pseudomonadati</taxon>
        <taxon>Pseudomonadota</taxon>
        <taxon>Alphaproteobacteria</taxon>
        <taxon>Hyphomicrobiales</taxon>
        <taxon>Rhizobiaceae</taxon>
        <taxon>Rhizobium/Agrobacterium group</taxon>
        <taxon>Rhizobium</taxon>
    </lineage>
</organism>
<dbReference type="PROSITE" id="PS50104">
    <property type="entry name" value="TIR"/>
    <property type="match status" value="1"/>
</dbReference>
<name>A0A2Z4Y9R9_RHILE</name>
<dbReference type="InterPro" id="IPR000157">
    <property type="entry name" value="TIR_dom"/>
</dbReference>
<reference evidence="2 3" key="1">
    <citation type="submission" date="2018-07" db="EMBL/GenBank/DDBJ databases">
        <title>Rhizobium leguminosarum strain:ATCC 14479 Genome sequencing and assembly.</title>
        <authorList>
            <person name="Chakraborty R."/>
        </authorList>
    </citation>
    <scope>NUCLEOTIDE SEQUENCE [LARGE SCALE GENOMIC DNA]</scope>
    <source>
        <strain evidence="2 3">ATCC 14479</strain>
    </source>
</reference>
<dbReference type="GO" id="GO:0015666">
    <property type="term" value="F:restriction endodeoxyribonuclease activity"/>
    <property type="evidence" value="ECO:0007669"/>
    <property type="project" value="TreeGrafter"/>
</dbReference>
<accession>A0A2Z4Y9R9</accession>